<feature type="domain" description="Alpha-D-phosphohexomutase alpha/beta/alpha" evidence="8">
    <location>
        <begin position="18"/>
        <end position="126"/>
    </location>
</feature>
<name>A0A9W6LZF7_9MICO</name>
<evidence type="ECO:0000256" key="5">
    <source>
        <dbReference type="ARBA" id="ARBA00022842"/>
    </source>
</evidence>
<feature type="domain" description="Alpha-D-phosphohexomutase alpha/beta/alpha" evidence="9">
    <location>
        <begin position="167"/>
        <end position="272"/>
    </location>
</feature>
<evidence type="ECO:0000256" key="4">
    <source>
        <dbReference type="ARBA" id="ARBA00022723"/>
    </source>
</evidence>
<comment type="caution">
    <text evidence="11">The sequence shown here is derived from an EMBL/GenBank/DDBJ whole genome shotgun (WGS) entry which is preliminary data.</text>
</comment>
<keyword evidence="12" id="KW-1185">Reference proteome</keyword>
<dbReference type="EMBL" id="BSEN01000004">
    <property type="protein sequence ID" value="GLJ75587.1"/>
    <property type="molecule type" value="Genomic_DNA"/>
</dbReference>
<evidence type="ECO:0000259" key="9">
    <source>
        <dbReference type="Pfam" id="PF02879"/>
    </source>
</evidence>
<keyword evidence="3" id="KW-0597">Phosphoprotein</keyword>
<dbReference type="Pfam" id="PF02879">
    <property type="entry name" value="PGM_PMM_II"/>
    <property type="match status" value="1"/>
</dbReference>
<keyword evidence="6" id="KW-0413">Isomerase</keyword>
<dbReference type="Pfam" id="PF02880">
    <property type="entry name" value="PGM_PMM_III"/>
    <property type="match status" value="1"/>
</dbReference>
<dbReference type="InterPro" id="IPR005845">
    <property type="entry name" value="A-D-PHexomutase_a/b/a-II"/>
</dbReference>
<dbReference type="RefSeq" id="WP_271176272.1">
    <property type="nucleotide sequence ID" value="NZ_BAAAJO010000004.1"/>
</dbReference>
<protein>
    <submittedName>
        <fullName evidence="11">Phosphomannomutase/phosphoglucomutase</fullName>
    </submittedName>
</protein>
<comment type="cofactor">
    <cofactor evidence="1">
        <name>Mg(2+)</name>
        <dbReference type="ChEBI" id="CHEBI:18420"/>
    </cofactor>
</comment>
<dbReference type="Gene3D" id="3.40.120.10">
    <property type="entry name" value="Alpha-D-Glucose-1,6-Bisphosphate, subunit A, domain 3"/>
    <property type="match status" value="3"/>
</dbReference>
<dbReference type="GO" id="GO:0016868">
    <property type="term" value="F:intramolecular phosphotransferase activity"/>
    <property type="evidence" value="ECO:0007669"/>
    <property type="project" value="InterPro"/>
</dbReference>
<comment type="similarity">
    <text evidence="2">Belongs to the phosphohexose mutase family.</text>
</comment>
<dbReference type="SUPFAM" id="SSF55957">
    <property type="entry name" value="Phosphoglucomutase, C-terminal domain"/>
    <property type="match status" value="1"/>
</dbReference>
<dbReference type="Gene3D" id="3.30.310.50">
    <property type="entry name" value="Alpha-D-phosphohexomutase, C-terminal domain"/>
    <property type="match status" value="1"/>
</dbReference>
<dbReference type="PANTHER" id="PTHR43771">
    <property type="entry name" value="PHOSPHOMANNOMUTASE"/>
    <property type="match status" value="1"/>
</dbReference>
<reference evidence="11" key="2">
    <citation type="submission" date="2023-01" db="EMBL/GenBank/DDBJ databases">
        <authorList>
            <person name="Sun Q."/>
            <person name="Evtushenko L."/>
        </authorList>
    </citation>
    <scope>NUCLEOTIDE SEQUENCE</scope>
    <source>
        <strain evidence="11">VKM Ac-1401</strain>
    </source>
</reference>
<reference evidence="11" key="1">
    <citation type="journal article" date="2014" name="Int. J. Syst. Evol. Microbiol.">
        <title>Complete genome sequence of Corynebacterium casei LMG S-19264T (=DSM 44701T), isolated from a smear-ripened cheese.</title>
        <authorList>
            <consortium name="US DOE Joint Genome Institute (JGI-PGF)"/>
            <person name="Walter F."/>
            <person name="Albersmeier A."/>
            <person name="Kalinowski J."/>
            <person name="Ruckert C."/>
        </authorList>
    </citation>
    <scope>NUCLEOTIDE SEQUENCE</scope>
    <source>
        <strain evidence="11">VKM Ac-1401</strain>
    </source>
</reference>
<dbReference type="Proteomes" id="UP001142372">
    <property type="component" value="Unassembled WGS sequence"/>
</dbReference>
<gene>
    <name evidence="11" type="primary">manB</name>
    <name evidence="11" type="ORF">GCM10017584_11610</name>
</gene>
<proteinExistence type="inferred from homology"/>
<dbReference type="PRINTS" id="PR00509">
    <property type="entry name" value="PGMPMM"/>
</dbReference>
<dbReference type="Pfam" id="PF02878">
    <property type="entry name" value="PGM_PMM_I"/>
    <property type="match status" value="1"/>
</dbReference>
<evidence type="ECO:0000256" key="2">
    <source>
        <dbReference type="ARBA" id="ARBA00010231"/>
    </source>
</evidence>
<evidence type="ECO:0000256" key="3">
    <source>
        <dbReference type="ARBA" id="ARBA00022553"/>
    </source>
</evidence>
<dbReference type="InterPro" id="IPR016055">
    <property type="entry name" value="A-D-PHexomutase_a/b/a-I/II/III"/>
</dbReference>
<dbReference type="PANTHER" id="PTHR43771:SF1">
    <property type="entry name" value="PHOSPHOMANNOMUTASE"/>
    <property type="match status" value="1"/>
</dbReference>
<dbReference type="GO" id="GO:0005975">
    <property type="term" value="P:carbohydrate metabolic process"/>
    <property type="evidence" value="ECO:0007669"/>
    <property type="project" value="InterPro"/>
</dbReference>
<evidence type="ECO:0000313" key="12">
    <source>
        <dbReference type="Proteomes" id="UP001142372"/>
    </source>
</evidence>
<evidence type="ECO:0000313" key="11">
    <source>
        <dbReference type="EMBL" id="GLJ75587.1"/>
    </source>
</evidence>
<evidence type="ECO:0000259" key="7">
    <source>
        <dbReference type="Pfam" id="PF00408"/>
    </source>
</evidence>
<dbReference type="Pfam" id="PF00408">
    <property type="entry name" value="PGM_PMM_IV"/>
    <property type="match status" value="1"/>
</dbReference>
<dbReference type="InterPro" id="IPR005844">
    <property type="entry name" value="A-D-PHexomutase_a/b/a-I"/>
</dbReference>
<feature type="domain" description="Alpha-D-phosphohexomutase C-terminal" evidence="7">
    <location>
        <begin position="397"/>
        <end position="475"/>
    </location>
</feature>
<dbReference type="InterPro" id="IPR005843">
    <property type="entry name" value="A-D-PHexomutase_C"/>
</dbReference>
<evidence type="ECO:0000259" key="8">
    <source>
        <dbReference type="Pfam" id="PF02878"/>
    </source>
</evidence>
<evidence type="ECO:0000256" key="6">
    <source>
        <dbReference type="ARBA" id="ARBA00023235"/>
    </source>
</evidence>
<organism evidence="11 12">
    <name type="scientific">Leifsonia poae</name>
    <dbReference type="NCBI Taxonomy" id="110933"/>
    <lineage>
        <taxon>Bacteria</taxon>
        <taxon>Bacillati</taxon>
        <taxon>Actinomycetota</taxon>
        <taxon>Actinomycetes</taxon>
        <taxon>Micrococcales</taxon>
        <taxon>Microbacteriaceae</taxon>
        <taxon>Leifsonia</taxon>
    </lineage>
</organism>
<dbReference type="SUPFAM" id="SSF53738">
    <property type="entry name" value="Phosphoglucomutase, first 3 domains"/>
    <property type="match status" value="3"/>
</dbReference>
<evidence type="ECO:0000259" key="10">
    <source>
        <dbReference type="Pfam" id="PF02880"/>
    </source>
</evidence>
<dbReference type="GO" id="GO:0046872">
    <property type="term" value="F:metal ion binding"/>
    <property type="evidence" value="ECO:0007669"/>
    <property type="project" value="UniProtKB-KW"/>
</dbReference>
<dbReference type="AlphaFoldDB" id="A0A9W6LZF7"/>
<dbReference type="InterPro" id="IPR005846">
    <property type="entry name" value="A-D-PHexomutase_a/b/a-III"/>
</dbReference>
<feature type="domain" description="Alpha-D-phosphohexomutase alpha/beta/alpha" evidence="10">
    <location>
        <begin position="283"/>
        <end position="390"/>
    </location>
</feature>
<dbReference type="NCBIfam" id="NF007088">
    <property type="entry name" value="PRK09542.1"/>
    <property type="match status" value="1"/>
</dbReference>
<keyword evidence="4" id="KW-0479">Metal-binding</keyword>
<evidence type="ECO:0000256" key="1">
    <source>
        <dbReference type="ARBA" id="ARBA00001946"/>
    </source>
</evidence>
<sequence>MSNSSESDPYRAGLDAVVKTYDVRGLVGSDLTEEVVAAIGAAFVDEVGAAGHEVVVGHDMRDSSPSFAAAFARGAQARGGDVVSIGLCSTDESYYASGALNAPAAMFTASHNPATYNGIKLSRAGAQGLSLDTGLAAVRDRAAVYLHDGIDAVAETGSLREQDVLADYAAYLRSLVDLGSIRPITVVVDAGNGMGGLTVPAVLGEAAGLPTLPITIIPMYFELDGTFPNHEANPLEPKNLVDLQRAVVEHGADLGLAFDGDADRCFVIDENGDAVTPSAVAAIVALREIARVRAEDPDADITIIHNLITSNIVAETVEAAGATPLRTRVGHSLIKAAMRESGAVFGGEHSAHYYFRDFWSADNGMLAAMHLLAEFGSQDRPLSALSAQFTPYAMSGEINSTVADVPGAFTRVVEAFTGRGEFDELDGLTVNGFSGGDEAFWWFSVRPSNTEPLLRLNVEAADQQTMERIRDEVLALIRA</sequence>
<dbReference type="InterPro" id="IPR005841">
    <property type="entry name" value="Alpha-D-phosphohexomutase_SF"/>
</dbReference>
<dbReference type="InterPro" id="IPR036900">
    <property type="entry name" value="A-D-PHexomutase_C_sf"/>
</dbReference>
<dbReference type="CDD" id="cd03089">
    <property type="entry name" value="PMM_PGM"/>
    <property type="match status" value="1"/>
</dbReference>
<keyword evidence="5" id="KW-0460">Magnesium</keyword>
<accession>A0A9W6LZF7</accession>